<sequence>MEKPGTMNASCANRLRNQLDGRFGTCAHHKAYYEIFITEGVEVCERLTYQGRATYNCEEMEAIPKNTSFNEAWVDLVCSMKRLCSVKIVHKLEDDAIPLFEKVVMGRKISTLVLDEEACPGVDTGLLKSLLCQFEQLELKSHDDAQRSDVIRKLLGRE</sequence>
<dbReference type="Proteomes" id="UP000095287">
    <property type="component" value="Unplaced"/>
</dbReference>
<protein>
    <submittedName>
        <fullName evidence="2">TIR domain-containing protein</fullName>
    </submittedName>
</protein>
<dbReference type="AlphaFoldDB" id="A0A1I8AQC1"/>
<name>A0A1I8AQC1_9BILA</name>
<organism evidence="1 2">
    <name type="scientific">Steinernema glaseri</name>
    <dbReference type="NCBI Taxonomy" id="37863"/>
    <lineage>
        <taxon>Eukaryota</taxon>
        <taxon>Metazoa</taxon>
        <taxon>Ecdysozoa</taxon>
        <taxon>Nematoda</taxon>
        <taxon>Chromadorea</taxon>
        <taxon>Rhabditida</taxon>
        <taxon>Tylenchina</taxon>
        <taxon>Panagrolaimomorpha</taxon>
        <taxon>Strongyloidoidea</taxon>
        <taxon>Steinernematidae</taxon>
        <taxon>Steinernema</taxon>
    </lineage>
</organism>
<evidence type="ECO:0000313" key="2">
    <source>
        <dbReference type="WBParaSite" id="L893_g8133.t1"/>
    </source>
</evidence>
<dbReference type="WBParaSite" id="L893_g8133.t1">
    <property type="protein sequence ID" value="L893_g8133.t1"/>
    <property type="gene ID" value="L893_g8133"/>
</dbReference>
<proteinExistence type="predicted"/>
<accession>A0A1I8AQC1</accession>
<reference evidence="2" key="1">
    <citation type="submission" date="2016-11" db="UniProtKB">
        <authorList>
            <consortium name="WormBaseParasite"/>
        </authorList>
    </citation>
    <scope>IDENTIFICATION</scope>
</reference>
<evidence type="ECO:0000313" key="1">
    <source>
        <dbReference type="Proteomes" id="UP000095287"/>
    </source>
</evidence>
<keyword evidence="1" id="KW-1185">Reference proteome</keyword>